<reference evidence="4 5" key="1">
    <citation type="submission" date="2024-10" db="EMBL/GenBank/DDBJ databases">
        <title>Updated reference genomes for cyclostephanoid diatoms.</title>
        <authorList>
            <person name="Roberts W.R."/>
            <person name="Alverson A.J."/>
        </authorList>
    </citation>
    <scope>NUCLEOTIDE SEQUENCE [LARGE SCALE GENOMIC DNA]</scope>
    <source>
        <strain evidence="4 5">AJA010-31</strain>
    </source>
</reference>
<comment type="cofactor">
    <cofactor evidence="1">
        <name>a divalent metal cation</name>
        <dbReference type="ChEBI" id="CHEBI:60240"/>
    </cofactor>
</comment>
<feature type="domain" description="DDE Tnp4" evidence="3">
    <location>
        <begin position="48"/>
        <end position="127"/>
    </location>
</feature>
<comment type="caution">
    <text evidence="4">The sequence shown here is derived from an EMBL/GenBank/DDBJ whole genome shotgun (WGS) entry which is preliminary data.</text>
</comment>
<evidence type="ECO:0000259" key="3">
    <source>
        <dbReference type="Pfam" id="PF13359"/>
    </source>
</evidence>
<protein>
    <recommendedName>
        <fullName evidence="3">DDE Tnp4 domain-containing protein</fullName>
    </recommendedName>
</protein>
<keyword evidence="2" id="KW-0479">Metal-binding</keyword>
<dbReference type="AlphaFoldDB" id="A0ABD3P6K7"/>
<accession>A0ABD3P6K7</accession>
<evidence type="ECO:0000256" key="1">
    <source>
        <dbReference type="ARBA" id="ARBA00001968"/>
    </source>
</evidence>
<evidence type="ECO:0000313" key="5">
    <source>
        <dbReference type="Proteomes" id="UP001530400"/>
    </source>
</evidence>
<organism evidence="4 5">
    <name type="scientific">Cyclotella atomus</name>
    <dbReference type="NCBI Taxonomy" id="382360"/>
    <lineage>
        <taxon>Eukaryota</taxon>
        <taxon>Sar</taxon>
        <taxon>Stramenopiles</taxon>
        <taxon>Ochrophyta</taxon>
        <taxon>Bacillariophyta</taxon>
        <taxon>Coscinodiscophyceae</taxon>
        <taxon>Thalassiosirophycidae</taxon>
        <taxon>Stephanodiscales</taxon>
        <taxon>Stephanodiscaceae</taxon>
        <taxon>Cyclotella</taxon>
    </lineage>
</organism>
<dbReference type="Pfam" id="PF13359">
    <property type="entry name" value="DDE_Tnp_4"/>
    <property type="match status" value="1"/>
</dbReference>
<proteinExistence type="predicted"/>
<dbReference type="GO" id="GO:0046872">
    <property type="term" value="F:metal ion binding"/>
    <property type="evidence" value="ECO:0007669"/>
    <property type="project" value="UniProtKB-KW"/>
</dbReference>
<sequence length="163" mass="18924">MKENTKRRVEKKFFLPNAVSLMDGTILPLGIAPSCDDSADYHGRKYAYSLTSVEHMKQHQRSNEFFTKGQENTSHTPAHVRVITEHTMGLWKGRFPWLRNIRMTITNDPKSLDSILKYIDATVVLHNMLIKFGDDDDKDCPWRLDEDALSDIDDPQNHIPERR</sequence>
<dbReference type="InterPro" id="IPR027806">
    <property type="entry name" value="HARBI1_dom"/>
</dbReference>
<dbReference type="EMBL" id="JALLPJ020000762">
    <property type="protein sequence ID" value="KAL3783503.1"/>
    <property type="molecule type" value="Genomic_DNA"/>
</dbReference>
<gene>
    <name evidence="4" type="ORF">ACHAWO_009721</name>
</gene>
<evidence type="ECO:0000313" key="4">
    <source>
        <dbReference type="EMBL" id="KAL3783503.1"/>
    </source>
</evidence>
<dbReference type="Proteomes" id="UP001530400">
    <property type="component" value="Unassembled WGS sequence"/>
</dbReference>
<keyword evidence="5" id="KW-1185">Reference proteome</keyword>
<evidence type="ECO:0000256" key="2">
    <source>
        <dbReference type="ARBA" id="ARBA00022723"/>
    </source>
</evidence>
<name>A0ABD3P6K7_9STRA</name>